<gene>
    <name evidence="1" type="ORF">GOCE00092_LOCUS25159</name>
</gene>
<proteinExistence type="predicted"/>
<protein>
    <submittedName>
        <fullName evidence="1">Uncharacterized protein</fullName>
    </submittedName>
</protein>
<dbReference type="EMBL" id="HBGK01047926">
    <property type="protein sequence ID" value="CAD9307672.1"/>
    <property type="molecule type" value="Transcribed_RNA"/>
</dbReference>
<reference evidence="1" key="1">
    <citation type="submission" date="2021-01" db="EMBL/GenBank/DDBJ databases">
        <authorList>
            <person name="Corre E."/>
            <person name="Pelletier E."/>
            <person name="Niang G."/>
            <person name="Scheremetjew M."/>
            <person name="Finn R."/>
            <person name="Kale V."/>
            <person name="Holt S."/>
            <person name="Cochrane G."/>
            <person name="Meng A."/>
            <person name="Brown T."/>
            <person name="Cohen L."/>
        </authorList>
    </citation>
    <scope>NUCLEOTIDE SEQUENCE</scope>
    <source>
        <strain evidence="1">CCMP 410</strain>
    </source>
</reference>
<accession>A0A7S1YL99</accession>
<name>A0A7S1YL99_9STRA</name>
<evidence type="ECO:0000313" key="1">
    <source>
        <dbReference type="EMBL" id="CAD9307672.1"/>
    </source>
</evidence>
<organism evidence="1">
    <name type="scientific">Grammatophora oceanica</name>
    <dbReference type="NCBI Taxonomy" id="210454"/>
    <lineage>
        <taxon>Eukaryota</taxon>
        <taxon>Sar</taxon>
        <taxon>Stramenopiles</taxon>
        <taxon>Ochrophyta</taxon>
        <taxon>Bacillariophyta</taxon>
        <taxon>Fragilariophyceae</taxon>
        <taxon>Fragilariophycidae</taxon>
        <taxon>Rhabdonematales</taxon>
        <taxon>Grammatophoraceae</taxon>
        <taxon>Grammatophora</taxon>
    </lineage>
</organism>
<dbReference type="InterPro" id="IPR032710">
    <property type="entry name" value="NTF2-like_dom_sf"/>
</dbReference>
<dbReference type="Gene3D" id="3.10.450.50">
    <property type="match status" value="1"/>
</dbReference>
<sequence length="192" mass="21671">MLAQSDFPISPEELLEKTRLVLRKDSGVLDPSLWANDFEFCAPIIGPLGKEEFLEAAGGFNIYDAFPDFDNRYYNLNVDPFEPGRVWFFTRLVATHTGKLFGKEPSGDNVQLPPQVFSLKFTPQGLVKELTVGYVVDRRQGNTGGLGGMFGVFWKVGQGLPFREARPYKPSLTFRLFGWIGRQVSKLKKKET</sequence>
<dbReference type="AlphaFoldDB" id="A0A7S1YL99"/>
<dbReference type="SUPFAM" id="SSF54427">
    <property type="entry name" value="NTF2-like"/>
    <property type="match status" value="1"/>
</dbReference>